<dbReference type="InterPro" id="IPR050194">
    <property type="entry name" value="Glycosyltransferase_grp1"/>
</dbReference>
<dbReference type="PANTHER" id="PTHR45947">
    <property type="entry name" value="SULFOQUINOVOSYL TRANSFERASE SQD2"/>
    <property type="match status" value="1"/>
</dbReference>
<dbReference type="CDD" id="cd03817">
    <property type="entry name" value="GT4_UGDG-like"/>
    <property type="match status" value="1"/>
</dbReference>
<dbReference type="RefSeq" id="WP_135254118.1">
    <property type="nucleotide sequence ID" value="NZ_CP038865.1"/>
</dbReference>
<name>A0AAJ5EF92_9ENTE</name>
<gene>
    <name evidence="4" type="ORF">E4031_03750</name>
    <name evidence="3" type="ORF">E4Z98_02900</name>
</gene>
<dbReference type="EMBL" id="SRHU01000013">
    <property type="protein sequence ID" value="TFZ42304.1"/>
    <property type="molecule type" value="Genomic_DNA"/>
</dbReference>
<dbReference type="FunFam" id="3.40.50.2000:FF:000136">
    <property type="entry name" value="Glycosyl transferase, group 1"/>
    <property type="match status" value="1"/>
</dbReference>
<protein>
    <submittedName>
        <fullName evidence="4">Glycosyltransferase family 4 protein</fullName>
    </submittedName>
</protein>
<feature type="domain" description="Glycosyltransferase subfamily 4-like N-terminal" evidence="2">
    <location>
        <begin position="14"/>
        <end position="181"/>
    </location>
</feature>
<dbReference type="GO" id="GO:0016758">
    <property type="term" value="F:hexosyltransferase activity"/>
    <property type="evidence" value="ECO:0007669"/>
    <property type="project" value="TreeGrafter"/>
</dbReference>
<dbReference type="Pfam" id="PF00534">
    <property type="entry name" value="Glycos_transf_1"/>
    <property type="match status" value="1"/>
</dbReference>
<dbReference type="PANTHER" id="PTHR45947:SF3">
    <property type="entry name" value="SULFOQUINOVOSYL TRANSFERASE SQD2"/>
    <property type="match status" value="1"/>
</dbReference>
<evidence type="ECO:0000313" key="5">
    <source>
        <dbReference type="Proteomes" id="UP000296883"/>
    </source>
</evidence>
<feature type="domain" description="Glycosyl transferase family 1" evidence="1">
    <location>
        <begin position="194"/>
        <end position="337"/>
    </location>
</feature>
<keyword evidence="5" id="KW-1185">Reference proteome</keyword>
<proteinExistence type="predicted"/>
<sequence length="410" mass="47065">MKVGIFTDTYFPQISGVSTSIRTLKNELEASGHEVIIFTTTDPQVQKKEENIVRLPSIPFISFKDRRMVIRGMIHAYEAAKYHELELVHTQTEFGVGILGKFVAKKLNIPIVHTYHTMYEDYLHYIAKGIIVKPQHVRLMTRKFCQHLDGVICPSHRVENKLHEYDIEVPMAIIPTGIDLQQFSDQSKDDVLTRQQLGISDDTKILLSLSRLSYEKNIQAIIEGMAHIIEKDTHYHLIIVGDGPYRQALEDRVIELSLSSYVTFVGEVANQEVNQYYRLADYFVSLSTSESQGLTYIEALAAKTPIIAKENAYLNQLIENKEMGLLLSSAESFAEKFMVYQEQVLDHSPHFFEGKLQEISSQTFGKKVMDFYEELIETYNNQLVATQEPLLRPKKLVARTMKVIKRTKKI</sequence>
<accession>A0AAJ5EF92</accession>
<dbReference type="Pfam" id="PF13439">
    <property type="entry name" value="Glyco_transf_4"/>
    <property type="match status" value="1"/>
</dbReference>
<dbReference type="AlphaFoldDB" id="A0AAJ5EF92"/>
<dbReference type="Gene3D" id="3.40.50.2000">
    <property type="entry name" value="Glycogen Phosphorylase B"/>
    <property type="match status" value="2"/>
</dbReference>
<evidence type="ECO:0000313" key="6">
    <source>
        <dbReference type="Proteomes" id="UP000297725"/>
    </source>
</evidence>
<evidence type="ECO:0000259" key="2">
    <source>
        <dbReference type="Pfam" id="PF13439"/>
    </source>
</evidence>
<evidence type="ECO:0000313" key="4">
    <source>
        <dbReference type="EMBL" id="TFZ42304.1"/>
    </source>
</evidence>
<dbReference type="Proteomes" id="UP000297725">
    <property type="component" value="Unassembled WGS sequence"/>
</dbReference>
<reference evidence="3 5" key="2">
    <citation type="journal article" date="2020" name="Int. J. Syst. Evol. Microbiol.">
        <title>Vagococcus xieshaowenii sp. nov., isolated from snow finch (Montifringilla taczanowskii) cloacal content.</title>
        <authorList>
            <person name="Ge Y."/>
            <person name="Yang J."/>
            <person name="Lai X.H."/>
            <person name="Zhang G."/>
            <person name="Jin D."/>
            <person name="Lu S."/>
            <person name="Wang B."/>
            <person name="Huang Y."/>
            <person name="Huang Y."/>
            <person name="Ren Z."/>
            <person name="Zhang X."/>
            <person name="Xu J."/>
        </authorList>
    </citation>
    <scope>NUCLEOTIDE SEQUENCE [LARGE SCALE GENOMIC DNA]</scope>
    <source>
        <strain evidence="5">personal::cf-49</strain>
        <strain evidence="3">Personal::cf-49</strain>
    </source>
</reference>
<evidence type="ECO:0000313" key="3">
    <source>
        <dbReference type="EMBL" id="QCA28308.1"/>
    </source>
</evidence>
<dbReference type="Proteomes" id="UP000296883">
    <property type="component" value="Chromosome"/>
</dbReference>
<dbReference type="EMBL" id="CP038865">
    <property type="protein sequence ID" value="QCA28308.1"/>
    <property type="molecule type" value="Genomic_DNA"/>
</dbReference>
<dbReference type="InterPro" id="IPR001296">
    <property type="entry name" value="Glyco_trans_1"/>
</dbReference>
<reference evidence="4 6" key="1">
    <citation type="submission" date="2019-03" db="EMBL/GenBank/DDBJ databases">
        <title>Vagococcus sp. was isolated fron gut of Carduelis flavirostris.</title>
        <authorList>
            <person name="Ge Y."/>
        </authorList>
    </citation>
    <scope>NUCLEOTIDE SEQUENCE [LARGE SCALE GENOMIC DNA]</scope>
    <source>
        <strain evidence="4 6">CF-210</strain>
    </source>
</reference>
<evidence type="ECO:0000259" key="1">
    <source>
        <dbReference type="Pfam" id="PF00534"/>
    </source>
</evidence>
<dbReference type="InterPro" id="IPR028098">
    <property type="entry name" value="Glyco_trans_4-like_N"/>
</dbReference>
<organism evidence="4 6">
    <name type="scientific">Vagococcus xieshaowenii</name>
    <dbReference type="NCBI Taxonomy" id="2562451"/>
    <lineage>
        <taxon>Bacteria</taxon>
        <taxon>Bacillati</taxon>
        <taxon>Bacillota</taxon>
        <taxon>Bacilli</taxon>
        <taxon>Lactobacillales</taxon>
        <taxon>Enterococcaceae</taxon>
        <taxon>Vagococcus</taxon>
    </lineage>
</organism>
<dbReference type="SUPFAM" id="SSF53756">
    <property type="entry name" value="UDP-Glycosyltransferase/glycogen phosphorylase"/>
    <property type="match status" value="1"/>
</dbReference>